<dbReference type="EMBL" id="JADGJH010005770">
    <property type="protein sequence ID" value="KAJ3079326.1"/>
    <property type="molecule type" value="Genomic_DNA"/>
</dbReference>
<reference evidence="1" key="1">
    <citation type="submission" date="2020-05" db="EMBL/GenBank/DDBJ databases">
        <title>Phylogenomic resolution of chytrid fungi.</title>
        <authorList>
            <person name="Stajich J.E."/>
            <person name="Amses K."/>
            <person name="Simmons R."/>
            <person name="Seto K."/>
            <person name="Myers J."/>
            <person name="Bonds A."/>
            <person name="Quandt C.A."/>
            <person name="Barry K."/>
            <person name="Liu P."/>
            <person name="Grigoriev I."/>
            <person name="Longcore J.E."/>
            <person name="James T.Y."/>
        </authorList>
    </citation>
    <scope>NUCLEOTIDE SEQUENCE</scope>
    <source>
        <strain evidence="1">JEL0513</strain>
    </source>
</reference>
<dbReference type="Proteomes" id="UP001211907">
    <property type="component" value="Unassembled WGS sequence"/>
</dbReference>
<accession>A0AAD5SLM3</accession>
<gene>
    <name evidence="1" type="ORF">HK100_010453</name>
</gene>
<dbReference type="AlphaFoldDB" id="A0AAD5SLM3"/>
<name>A0AAD5SLM3_9FUNG</name>
<keyword evidence="2" id="KW-1185">Reference proteome</keyword>
<feature type="non-terminal residue" evidence="1">
    <location>
        <position position="329"/>
    </location>
</feature>
<protein>
    <submittedName>
        <fullName evidence="1">Uncharacterized protein</fullName>
    </submittedName>
</protein>
<proteinExistence type="predicted"/>
<sequence>MKPHSQRFYCSSHTAAICETINFLELAGPITKHARKTPDSLNYLLGSENQHIIENHIASIKNLQDNLPDHLRISAEKLPELLKTGDISGILDTAILPAILTCTAYRAVLYTTFCWPLLHSSLLTDTTTDFIVSAMEACLRESRRLEEIFQKLLTMTITEKKVDSGFWRGAASVANGCFEAATVSWFMYRHTLPYFWHAYEKKTRFCDKDTYEKKTRFCGKDTRAAIKPRMEVFQKSLCLLQTSQCGDQSKFNAFEPTSRECFVSPMLNCVNAMVREIDVFDAAMKQAEEHQISLTQDKIVEMEKHAADLYSAVSNVSDVMDLENSVRSS</sequence>
<comment type="caution">
    <text evidence="1">The sequence shown here is derived from an EMBL/GenBank/DDBJ whole genome shotgun (WGS) entry which is preliminary data.</text>
</comment>
<evidence type="ECO:0000313" key="1">
    <source>
        <dbReference type="EMBL" id="KAJ3079326.1"/>
    </source>
</evidence>
<evidence type="ECO:0000313" key="2">
    <source>
        <dbReference type="Proteomes" id="UP001211907"/>
    </source>
</evidence>
<organism evidence="1 2">
    <name type="scientific">Physocladia obscura</name>
    <dbReference type="NCBI Taxonomy" id="109957"/>
    <lineage>
        <taxon>Eukaryota</taxon>
        <taxon>Fungi</taxon>
        <taxon>Fungi incertae sedis</taxon>
        <taxon>Chytridiomycota</taxon>
        <taxon>Chytridiomycota incertae sedis</taxon>
        <taxon>Chytridiomycetes</taxon>
        <taxon>Chytridiales</taxon>
        <taxon>Chytriomycetaceae</taxon>
        <taxon>Physocladia</taxon>
    </lineage>
</organism>